<name>A0A839JX31_9FIRM</name>
<dbReference type="InterPro" id="IPR044068">
    <property type="entry name" value="CB"/>
</dbReference>
<evidence type="ECO:0000256" key="1">
    <source>
        <dbReference type="ARBA" id="ARBA00003283"/>
    </source>
</evidence>
<dbReference type="InterPro" id="IPR004107">
    <property type="entry name" value="Integrase_SAM-like_N"/>
</dbReference>
<evidence type="ECO:0000256" key="2">
    <source>
        <dbReference type="ARBA" id="ARBA00008857"/>
    </source>
</evidence>
<dbReference type="Gene3D" id="1.10.443.10">
    <property type="entry name" value="Intergrase catalytic core"/>
    <property type="match status" value="1"/>
</dbReference>
<dbReference type="PROSITE" id="PS51898">
    <property type="entry name" value="TYR_RECOMBINASE"/>
    <property type="match status" value="1"/>
</dbReference>
<evidence type="ECO:0000256" key="6">
    <source>
        <dbReference type="PROSITE-ProRule" id="PRU01248"/>
    </source>
</evidence>
<gene>
    <name evidence="9" type="ORF">H0486_02695</name>
</gene>
<sequence>MNMAAIKGRKDSKGYVLRTGETQRADGRYCYAYSDKNKVRHYIYAKTLPELRAREKEVQLKYEQGLDAYAAKKLTLNDCFDRYISQKYNLKETTKANYMYMYNRFVRPTFGKRRIAEIRYSDVKEFYFSILKEGIKANTLENVHTVVHLALQLAVRDGLIVNNPSDSAMTEIKRSKLWDAPKRRALTIPEQKAFMNFLESDREYEGWLPIITVLLGTGMRIGECIAIRWEDLDFENRMISVNHNLTDRPDSKGVCKKRIETPKTEAGTRTIPMIQEVFDAFITEYEIQKCLGFCEEVIDGYSGFVFNTAYHTVYSASAVNNAIHRATKAYNDKEETDAKNEGREPLLLPDFSAHHLRHTFCTRLCENETNLKVIMSIMGHADISTTMDIYAECSKEKKKEVMTNLEGCIIIK</sequence>
<dbReference type="InterPro" id="IPR016177">
    <property type="entry name" value="DNA-bd_dom_sf"/>
</dbReference>
<keyword evidence="4 6" id="KW-0238">DNA-binding</keyword>
<dbReference type="Pfam" id="PF00589">
    <property type="entry name" value="Phage_integrase"/>
    <property type="match status" value="1"/>
</dbReference>
<evidence type="ECO:0000313" key="9">
    <source>
        <dbReference type="EMBL" id="MBB2181787.1"/>
    </source>
</evidence>
<dbReference type="PANTHER" id="PTHR30349">
    <property type="entry name" value="PHAGE INTEGRASE-RELATED"/>
    <property type="match status" value="1"/>
</dbReference>
<evidence type="ECO:0000256" key="3">
    <source>
        <dbReference type="ARBA" id="ARBA00022908"/>
    </source>
</evidence>
<evidence type="ECO:0000313" key="10">
    <source>
        <dbReference type="Proteomes" id="UP000574276"/>
    </source>
</evidence>
<comment type="function">
    <text evidence="1">Site-specific tyrosine recombinase, which acts by catalyzing the cutting and rejoining of the recombining DNA molecules.</text>
</comment>
<dbReference type="Proteomes" id="UP000574276">
    <property type="component" value="Unassembled WGS sequence"/>
</dbReference>
<dbReference type="InterPro" id="IPR004191">
    <property type="entry name" value="Integrase_Tn916-type_DNA-bd_N"/>
</dbReference>
<feature type="domain" description="Tyr recombinase" evidence="7">
    <location>
        <begin position="181"/>
        <end position="403"/>
    </location>
</feature>
<proteinExistence type="inferred from homology"/>
<dbReference type="Pfam" id="PF02920">
    <property type="entry name" value="Integrase_DNA"/>
    <property type="match status" value="1"/>
</dbReference>
<evidence type="ECO:0000259" key="7">
    <source>
        <dbReference type="PROSITE" id="PS51898"/>
    </source>
</evidence>
<comment type="similarity">
    <text evidence="2">Belongs to the 'phage' integrase family.</text>
</comment>
<dbReference type="GO" id="GO:0006310">
    <property type="term" value="P:DNA recombination"/>
    <property type="evidence" value="ECO:0007669"/>
    <property type="project" value="UniProtKB-KW"/>
</dbReference>
<dbReference type="PANTHER" id="PTHR30349:SF41">
    <property type="entry name" value="INTEGRASE_RECOMBINASE PROTEIN MJ0367-RELATED"/>
    <property type="match status" value="1"/>
</dbReference>
<dbReference type="InterPro" id="IPR013762">
    <property type="entry name" value="Integrase-like_cat_sf"/>
</dbReference>
<dbReference type="GO" id="GO:0003677">
    <property type="term" value="F:DNA binding"/>
    <property type="evidence" value="ECO:0007669"/>
    <property type="project" value="UniProtKB-UniRule"/>
</dbReference>
<dbReference type="Pfam" id="PF14659">
    <property type="entry name" value="Phage_int_SAM_3"/>
    <property type="match status" value="1"/>
</dbReference>
<keyword evidence="10" id="KW-1185">Reference proteome</keyword>
<dbReference type="SUPFAM" id="SSF56349">
    <property type="entry name" value="DNA breaking-rejoining enzymes"/>
    <property type="match status" value="1"/>
</dbReference>
<dbReference type="InterPro" id="IPR002104">
    <property type="entry name" value="Integrase_catalytic"/>
</dbReference>
<protein>
    <submittedName>
        <fullName evidence="9">Site-specific integrase</fullName>
    </submittedName>
</protein>
<reference evidence="9 10" key="1">
    <citation type="submission" date="2020-07" db="EMBL/GenBank/DDBJ databases">
        <title>Characterization and genome sequencing of isolate MD1, a novel member within the family Lachnospiraceae.</title>
        <authorList>
            <person name="Rettenmaier R."/>
            <person name="Di Bello L."/>
            <person name="Zinser C."/>
            <person name="Scheitz K."/>
            <person name="Liebl W."/>
            <person name="Zverlov V."/>
        </authorList>
    </citation>
    <scope>NUCLEOTIDE SEQUENCE [LARGE SCALE GENOMIC DNA]</scope>
    <source>
        <strain evidence="9 10">MD1</strain>
    </source>
</reference>
<evidence type="ECO:0000256" key="5">
    <source>
        <dbReference type="ARBA" id="ARBA00023172"/>
    </source>
</evidence>
<dbReference type="InterPro" id="IPR010998">
    <property type="entry name" value="Integrase_recombinase_N"/>
</dbReference>
<dbReference type="AlphaFoldDB" id="A0A839JX31"/>
<feature type="domain" description="Core-binding (CB)" evidence="8">
    <location>
        <begin position="74"/>
        <end position="155"/>
    </location>
</feature>
<evidence type="ECO:0000259" key="8">
    <source>
        <dbReference type="PROSITE" id="PS51900"/>
    </source>
</evidence>
<evidence type="ECO:0000256" key="4">
    <source>
        <dbReference type="ARBA" id="ARBA00023125"/>
    </source>
</evidence>
<dbReference type="Gene3D" id="3.30.160.60">
    <property type="entry name" value="Classic Zinc Finger"/>
    <property type="match status" value="1"/>
</dbReference>
<dbReference type="CDD" id="cd01189">
    <property type="entry name" value="INT_ICEBs1_C_like"/>
    <property type="match status" value="1"/>
</dbReference>
<dbReference type="InterPro" id="IPR011010">
    <property type="entry name" value="DNA_brk_join_enz"/>
</dbReference>
<keyword evidence="5" id="KW-0233">DNA recombination</keyword>
<comment type="caution">
    <text evidence="9">The sequence shown here is derived from an EMBL/GenBank/DDBJ whole genome shotgun (WGS) entry which is preliminary data.</text>
</comment>
<keyword evidence="3" id="KW-0229">DNA integration</keyword>
<dbReference type="EMBL" id="JACEGA010000001">
    <property type="protein sequence ID" value="MBB2181787.1"/>
    <property type="molecule type" value="Genomic_DNA"/>
</dbReference>
<organism evidence="9 10">
    <name type="scientific">Variimorphobacter saccharofermentans</name>
    <dbReference type="NCBI Taxonomy" id="2755051"/>
    <lineage>
        <taxon>Bacteria</taxon>
        <taxon>Bacillati</taxon>
        <taxon>Bacillota</taxon>
        <taxon>Clostridia</taxon>
        <taxon>Lachnospirales</taxon>
        <taxon>Lachnospiraceae</taxon>
        <taxon>Variimorphobacter</taxon>
    </lineage>
</organism>
<dbReference type="PROSITE" id="PS51900">
    <property type="entry name" value="CB"/>
    <property type="match status" value="1"/>
</dbReference>
<dbReference type="Gene3D" id="1.10.150.130">
    <property type="match status" value="1"/>
</dbReference>
<accession>A0A839JX31</accession>
<dbReference type="GO" id="GO:0008907">
    <property type="term" value="F:integrase activity"/>
    <property type="evidence" value="ECO:0007669"/>
    <property type="project" value="InterPro"/>
</dbReference>
<dbReference type="InterPro" id="IPR050090">
    <property type="entry name" value="Tyrosine_recombinase_XerCD"/>
</dbReference>
<dbReference type="SUPFAM" id="SSF54171">
    <property type="entry name" value="DNA-binding domain"/>
    <property type="match status" value="1"/>
</dbReference>